<evidence type="ECO:0000313" key="1">
    <source>
        <dbReference type="EMBL" id="TCP21315.1"/>
    </source>
</evidence>
<reference evidence="1 2" key="1">
    <citation type="submission" date="2019-03" db="EMBL/GenBank/DDBJ databases">
        <title>Genomic Encyclopedia of Type Strains, Phase IV (KMG-IV): sequencing the most valuable type-strain genomes for metagenomic binning, comparative biology and taxonomic classification.</title>
        <authorList>
            <person name="Goeker M."/>
        </authorList>
    </citation>
    <scope>NUCLEOTIDE SEQUENCE [LARGE SCALE GENOMIC DNA]</scope>
    <source>
        <strain evidence="1 2">DSM 14836</strain>
    </source>
</reference>
<dbReference type="Proteomes" id="UP000294564">
    <property type="component" value="Unassembled WGS sequence"/>
</dbReference>
<dbReference type="Pfam" id="PF13489">
    <property type="entry name" value="Methyltransf_23"/>
    <property type="match status" value="1"/>
</dbReference>
<dbReference type="SUPFAM" id="SSF53335">
    <property type="entry name" value="S-adenosyl-L-methionine-dependent methyltransferases"/>
    <property type="match status" value="1"/>
</dbReference>
<dbReference type="CDD" id="cd02440">
    <property type="entry name" value="AdoMet_MTases"/>
    <property type="match status" value="1"/>
</dbReference>
<sequence length="197" mass="22695">MSKNTIDKDYTERLVDKQFVWWKTLLDVQRPYRYNINKLDLGFVLDVGCGIGRNLLHLKGNGVGVDHNKDSVAICKEKGLKAYTNEEFLSSEYSKEKTFDSILLAHVAEHMTEQQATALLKEYLPFLKDNGKVVVITPQEAGYASDQTHVQFTDFEVVKRIFSEIGVVEKKFYSFPFPRFVGKFFKYNEFISVAQKS</sequence>
<dbReference type="InterPro" id="IPR029063">
    <property type="entry name" value="SAM-dependent_MTases_sf"/>
</dbReference>
<dbReference type="GO" id="GO:0032259">
    <property type="term" value="P:methylation"/>
    <property type="evidence" value="ECO:0007669"/>
    <property type="project" value="UniProtKB-KW"/>
</dbReference>
<dbReference type="RefSeq" id="WP_132796068.1">
    <property type="nucleotide sequence ID" value="NZ_SLXM01000020.1"/>
</dbReference>
<dbReference type="EMBL" id="SLXM01000020">
    <property type="protein sequence ID" value="TCP21315.1"/>
    <property type="molecule type" value="Genomic_DNA"/>
</dbReference>
<dbReference type="GO" id="GO:0008168">
    <property type="term" value="F:methyltransferase activity"/>
    <property type="evidence" value="ECO:0007669"/>
    <property type="project" value="UniProtKB-KW"/>
</dbReference>
<keyword evidence="1" id="KW-0489">Methyltransferase</keyword>
<dbReference type="Gene3D" id="3.40.50.150">
    <property type="entry name" value="Vaccinia Virus protein VP39"/>
    <property type="match status" value="1"/>
</dbReference>
<dbReference type="OrthoDB" id="3896938at2"/>
<accession>A0A4R2NJB1</accession>
<evidence type="ECO:0000313" key="2">
    <source>
        <dbReference type="Proteomes" id="UP000294564"/>
    </source>
</evidence>
<dbReference type="PANTHER" id="PTHR43861">
    <property type="entry name" value="TRANS-ACONITATE 2-METHYLTRANSFERASE-RELATED"/>
    <property type="match status" value="1"/>
</dbReference>
<keyword evidence="1" id="KW-0808">Transferase</keyword>
<dbReference type="AlphaFoldDB" id="A0A4R2NJB1"/>
<name>A0A4R2NJB1_9FLAO</name>
<keyword evidence="2" id="KW-1185">Reference proteome</keyword>
<comment type="caution">
    <text evidence="1">The sequence shown here is derived from an EMBL/GenBank/DDBJ whole genome shotgun (WGS) entry which is preliminary data.</text>
</comment>
<protein>
    <submittedName>
        <fullName evidence="1">Methyltransferase family protein</fullName>
    </submittedName>
</protein>
<proteinExistence type="predicted"/>
<organism evidence="1 2">
    <name type="scientific">Tenacibaculum skagerrakense</name>
    <dbReference type="NCBI Taxonomy" id="186571"/>
    <lineage>
        <taxon>Bacteria</taxon>
        <taxon>Pseudomonadati</taxon>
        <taxon>Bacteroidota</taxon>
        <taxon>Flavobacteriia</taxon>
        <taxon>Flavobacteriales</taxon>
        <taxon>Flavobacteriaceae</taxon>
        <taxon>Tenacibaculum</taxon>
    </lineage>
</organism>
<gene>
    <name evidence="1" type="ORF">EV195_1206</name>
</gene>